<dbReference type="RefSeq" id="WP_166842969.1">
    <property type="nucleotide sequence ID" value="NZ_CP043010.1"/>
</dbReference>
<name>A0AAX3EJA6_PAEUR</name>
<dbReference type="AlphaFoldDB" id="A0AAX3EJA6"/>
<accession>A0AAX3EJA6</accession>
<protein>
    <submittedName>
        <fullName evidence="2">Uncharacterized protein</fullName>
    </submittedName>
</protein>
<feature type="transmembrane region" description="Helical" evidence="1">
    <location>
        <begin position="167"/>
        <end position="186"/>
    </location>
</feature>
<organism evidence="2 3">
    <name type="scientific">Paenarthrobacter ureafaciens</name>
    <dbReference type="NCBI Taxonomy" id="37931"/>
    <lineage>
        <taxon>Bacteria</taxon>
        <taxon>Bacillati</taxon>
        <taxon>Actinomycetota</taxon>
        <taxon>Actinomycetes</taxon>
        <taxon>Micrococcales</taxon>
        <taxon>Micrococcaceae</taxon>
        <taxon>Paenarthrobacter</taxon>
    </lineage>
</organism>
<reference evidence="2" key="1">
    <citation type="submission" date="2022-07" db="EMBL/GenBank/DDBJ databases">
        <authorList>
            <person name="Wu T."/>
        </authorList>
    </citation>
    <scope>NUCLEOTIDE SEQUENCE</scope>
    <source>
        <strain evidence="2">SD-1</strain>
    </source>
</reference>
<feature type="transmembrane region" description="Helical" evidence="1">
    <location>
        <begin position="44"/>
        <end position="64"/>
    </location>
</feature>
<evidence type="ECO:0000313" key="2">
    <source>
        <dbReference type="EMBL" id="UYV97995.1"/>
    </source>
</evidence>
<sequence>MNSHFLGRQAVTLIALGTTCGIAWAAGFRGYMVELAGPASTFDWWGTFGALIFPGAVAGGLLGWAEALRRTGGRQYWRWLALAPLAFAIAPMLLPGAVPALLTQGLGGGAIAVALMAVGGGYAVSRRGPLWSRLACGITSAALLAALALAGPGIAGPALALTEPRGAWVAVLAASFVTVLALASSIPHRAVAPAADSLVPLQSTGLAGPGVRPRLGKDTS</sequence>
<feature type="transmembrane region" description="Helical" evidence="1">
    <location>
        <begin position="100"/>
        <end position="122"/>
    </location>
</feature>
<feature type="transmembrane region" description="Helical" evidence="1">
    <location>
        <begin position="134"/>
        <end position="155"/>
    </location>
</feature>
<keyword evidence="1" id="KW-0472">Membrane</keyword>
<keyword evidence="3" id="KW-1185">Reference proteome</keyword>
<dbReference type="EMBL" id="CP101185">
    <property type="protein sequence ID" value="UYV97995.1"/>
    <property type="molecule type" value="Genomic_DNA"/>
</dbReference>
<proteinExistence type="predicted"/>
<keyword evidence="1" id="KW-1133">Transmembrane helix</keyword>
<gene>
    <name evidence="2" type="ORF">NL394_01750</name>
</gene>
<evidence type="ECO:0000313" key="3">
    <source>
        <dbReference type="Proteomes" id="UP001163293"/>
    </source>
</evidence>
<dbReference type="Proteomes" id="UP001163293">
    <property type="component" value="Chromosome"/>
</dbReference>
<feature type="transmembrane region" description="Helical" evidence="1">
    <location>
        <begin position="76"/>
        <end position="94"/>
    </location>
</feature>
<keyword evidence="1" id="KW-0812">Transmembrane</keyword>
<evidence type="ECO:0000256" key="1">
    <source>
        <dbReference type="SAM" id="Phobius"/>
    </source>
</evidence>